<comment type="caution">
    <text evidence="1">The sequence shown here is derived from an EMBL/GenBank/DDBJ whole genome shotgun (WGS) entry which is preliminary data.</text>
</comment>
<reference evidence="1 3" key="1">
    <citation type="submission" date="2018-02" db="EMBL/GenBank/DDBJ databases">
        <title>Draft genome of wild Prunus yedoensis var. nudiflora.</title>
        <authorList>
            <person name="Baek S."/>
            <person name="Kim J.-H."/>
            <person name="Choi K."/>
            <person name="Kim G.-B."/>
            <person name="Cho A."/>
            <person name="Jang H."/>
            <person name="Shin C.-H."/>
            <person name="Yu H.-J."/>
            <person name="Mun J.-H."/>
        </authorList>
    </citation>
    <scope>NUCLEOTIDE SEQUENCE [LARGE SCALE GENOMIC DNA]</scope>
    <source>
        <strain evidence="3">cv. Jeju island</strain>
        <tissue evidence="1">Leaf</tissue>
    </source>
</reference>
<dbReference type="EMBL" id="PJQY01001074">
    <property type="protein sequence ID" value="PQQ05567.1"/>
    <property type="molecule type" value="Genomic_DNA"/>
</dbReference>
<accession>A0A314YGX5</accession>
<dbReference type="EMBL" id="PJQY01000190">
    <property type="protein sequence ID" value="PQQ16469.1"/>
    <property type="molecule type" value="Genomic_DNA"/>
</dbReference>
<evidence type="ECO:0000313" key="1">
    <source>
        <dbReference type="EMBL" id="PQQ05567.1"/>
    </source>
</evidence>
<name>A0A314YGX5_PRUYE</name>
<protein>
    <submittedName>
        <fullName evidence="1">Uncharacterized protein</fullName>
    </submittedName>
</protein>
<organism evidence="1 3">
    <name type="scientific">Prunus yedoensis var. nudiflora</name>
    <dbReference type="NCBI Taxonomy" id="2094558"/>
    <lineage>
        <taxon>Eukaryota</taxon>
        <taxon>Viridiplantae</taxon>
        <taxon>Streptophyta</taxon>
        <taxon>Embryophyta</taxon>
        <taxon>Tracheophyta</taxon>
        <taxon>Spermatophyta</taxon>
        <taxon>Magnoliopsida</taxon>
        <taxon>eudicotyledons</taxon>
        <taxon>Gunneridae</taxon>
        <taxon>Pentapetalae</taxon>
        <taxon>rosids</taxon>
        <taxon>fabids</taxon>
        <taxon>Rosales</taxon>
        <taxon>Rosaceae</taxon>
        <taxon>Amygdaloideae</taxon>
        <taxon>Amygdaleae</taxon>
        <taxon>Prunus</taxon>
    </lineage>
</organism>
<dbReference type="Proteomes" id="UP000250321">
    <property type="component" value="Unassembled WGS sequence"/>
</dbReference>
<sequence>MLDVEAAAVEVPTTEAAVARPSSWKQHGSPRRNFLRLFLPCLPWSTRHLPRYRRSFPVVQAAL</sequence>
<keyword evidence="3" id="KW-1185">Reference proteome</keyword>
<evidence type="ECO:0000313" key="3">
    <source>
        <dbReference type="Proteomes" id="UP000250321"/>
    </source>
</evidence>
<evidence type="ECO:0000313" key="2">
    <source>
        <dbReference type="EMBL" id="PQQ16469.1"/>
    </source>
</evidence>
<gene>
    <name evidence="2" type="ORF">Pyn_12423</name>
    <name evidence="1" type="ORF">Pyn_27166</name>
</gene>
<dbReference type="AlphaFoldDB" id="A0A314YGX5"/>
<proteinExistence type="predicted"/>